<evidence type="ECO:0000256" key="1">
    <source>
        <dbReference type="ARBA" id="ARBA00001947"/>
    </source>
</evidence>
<comment type="cofactor">
    <cofactor evidence="1">
        <name>Zn(2+)</name>
        <dbReference type="ChEBI" id="CHEBI:29105"/>
    </cofactor>
</comment>
<keyword evidence="3" id="KW-0540">Nuclease</keyword>
<evidence type="ECO:0000313" key="8">
    <source>
        <dbReference type="EMBL" id="OGG18954.1"/>
    </source>
</evidence>
<keyword evidence="6" id="KW-0378">Hydrolase</keyword>
<dbReference type="Gene3D" id="3.40.390.30">
    <property type="entry name" value="Metalloproteases ('zincins'), catalytic domain"/>
    <property type="match status" value="1"/>
</dbReference>
<keyword evidence="4" id="KW-0479">Metal-binding</keyword>
<evidence type="ECO:0000256" key="6">
    <source>
        <dbReference type="ARBA" id="ARBA00022801"/>
    </source>
</evidence>
<evidence type="ECO:0000313" key="9">
    <source>
        <dbReference type="Proteomes" id="UP000177871"/>
    </source>
</evidence>
<keyword evidence="7" id="KW-0862">Zinc</keyword>
<dbReference type="GO" id="GO:0006364">
    <property type="term" value="P:rRNA processing"/>
    <property type="evidence" value="ECO:0007669"/>
    <property type="project" value="InterPro"/>
</dbReference>
<evidence type="ECO:0000256" key="2">
    <source>
        <dbReference type="ARBA" id="ARBA00010875"/>
    </source>
</evidence>
<dbReference type="PANTHER" id="PTHR46986:SF1">
    <property type="entry name" value="ENDORIBONUCLEASE YBEY, CHLOROPLASTIC"/>
    <property type="match status" value="1"/>
</dbReference>
<dbReference type="Proteomes" id="UP000177871">
    <property type="component" value="Unassembled WGS sequence"/>
</dbReference>
<dbReference type="GO" id="GO:0004519">
    <property type="term" value="F:endonuclease activity"/>
    <property type="evidence" value="ECO:0007669"/>
    <property type="project" value="UniProtKB-KW"/>
</dbReference>
<comment type="similarity">
    <text evidence="2">Belongs to the endoribonuclease YbeY family.</text>
</comment>
<protein>
    <submittedName>
        <fullName evidence="8">rRNA maturation RNase YbeY</fullName>
    </submittedName>
</protein>
<proteinExistence type="inferred from homology"/>
<dbReference type="PANTHER" id="PTHR46986">
    <property type="entry name" value="ENDORIBONUCLEASE YBEY, CHLOROPLASTIC"/>
    <property type="match status" value="1"/>
</dbReference>
<accession>A0A1F6A353</accession>
<evidence type="ECO:0000256" key="4">
    <source>
        <dbReference type="ARBA" id="ARBA00022723"/>
    </source>
</evidence>
<name>A0A1F6A353_9BACT</name>
<keyword evidence="5" id="KW-0255">Endonuclease</keyword>
<dbReference type="AlphaFoldDB" id="A0A1F6A353"/>
<dbReference type="STRING" id="1798381.A2721_02330"/>
<dbReference type="SUPFAM" id="SSF55486">
    <property type="entry name" value="Metalloproteases ('zincins'), catalytic domain"/>
    <property type="match status" value="1"/>
</dbReference>
<reference evidence="8 9" key="1">
    <citation type="journal article" date="2016" name="Nat. Commun.">
        <title>Thousands of microbial genomes shed light on interconnected biogeochemical processes in an aquifer system.</title>
        <authorList>
            <person name="Anantharaman K."/>
            <person name="Brown C.T."/>
            <person name="Hug L.A."/>
            <person name="Sharon I."/>
            <person name="Castelle C.J."/>
            <person name="Probst A.J."/>
            <person name="Thomas B.C."/>
            <person name="Singh A."/>
            <person name="Wilkins M.J."/>
            <person name="Karaoz U."/>
            <person name="Brodie E.L."/>
            <person name="Williams K.H."/>
            <person name="Hubbard S.S."/>
            <person name="Banfield J.F."/>
        </authorList>
    </citation>
    <scope>NUCLEOTIDE SEQUENCE [LARGE SCALE GENOMIC DNA]</scope>
</reference>
<evidence type="ECO:0000256" key="3">
    <source>
        <dbReference type="ARBA" id="ARBA00022722"/>
    </source>
</evidence>
<dbReference type="InterPro" id="IPR002036">
    <property type="entry name" value="YbeY"/>
</dbReference>
<organism evidence="8 9">
    <name type="scientific">Candidatus Gottesmanbacteria bacterium RIFCSPHIGHO2_01_FULL_47_48</name>
    <dbReference type="NCBI Taxonomy" id="1798381"/>
    <lineage>
        <taxon>Bacteria</taxon>
        <taxon>Candidatus Gottesmaniibacteriota</taxon>
    </lineage>
</organism>
<dbReference type="Pfam" id="PF02130">
    <property type="entry name" value="YbeY"/>
    <property type="match status" value="1"/>
</dbReference>
<dbReference type="NCBIfam" id="TIGR00043">
    <property type="entry name" value="rRNA maturation RNase YbeY"/>
    <property type="match status" value="1"/>
</dbReference>
<dbReference type="GO" id="GO:0004222">
    <property type="term" value="F:metalloendopeptidase activity"/>
    <property type="evidence" value="ECO:0007669"/>
    <property type="project" value="InterPro"/>
</dbReference>
<sequence length="139" mass="15447">MVNVLVSADSRYPVSRPKIKNVVEEVLVERRVTSDCEVSVLICGARKSRDLAKKYLDDDQAHNVLSFPLVDERNLVSPTAKSAKGFVEFQGGKLVLGDIVVCYPMAQAEANRDNILVNEKICELVQHGLLHLLGEHHEP</sequence>
<dbReference type="GO" id="GO:0046872">
    <property type="term" value="F:metal ion binding"/>
    <property type="evidence" value="ECO:0007669"/>
    <property type="project" value="UniProtKB-KW"/>
</dbReference>
<comment type="caution">
    <text evidence="8">The sequence shown here is derived from an EMBL/GenBank/DDBJ whole genome shotgun (WGS) entry which is preliminary data.</text>
</comment>
<gene>
    <name evidence="8" type="ORF">A2721_02330</name>
</gene>
<dbReference type="EMBL" id="MFJK01000011">
    <property type="protein sequence ID" value="OGG18954.1"/>
    <property type="molecule type" value="Genomic_DNA"/>
</dbReference>
<evidence type="ECO:0000256" key="7">
    <source>
        <dbReference type="ARBA" id="ARBA00022833"/>
    </source>
</evidence>
<dbReference type="InterPro" id="IPR023091">
    <property type="entry name" value="MetalPrtase_cat_dom_sf_prd"/>
</dbReference>
<evidence type="ECO:0000256" key="5">
    <source>
        <dbReference type="ARBA" id="ARBA00022759"/>
    </source>
</evidence>